<reference evidence="2" key="1">
    <citation type="submission" date="2018-05" db="EMBL/GenBank/DDBJ databases">
        <authorList>
            <person name="Lanie J.A."/>
            <person name="Ng W.-L."/>
            <person name="Kazmierczak K.M."/>
            <person name="Andrzejewski T.M."/>
            <person name="Davidsen T.M."/>
            <person name="Wayne K.J."/>
            <person name="Tettelin H."/>
            <person name="Glass J.I."/>
            <person name="Rusch D."/>
            <person name="Podicherti R."/>
            <person name="Tsui H.-C.T."/>
            <person name="Winkler M.E."/>
        </authorList>
    </citation>
    <scope>NUCLEOTIDE SEQUENCE</scope>
</reference>
<evidence type="ECO:0008006" key="3">
    <source>
        <dbReference type="Google" id="ProtNLM"/>
    </source>
</evidence>
<proteinExistence type="predicted"/>
<gene>
    <name evidence="2" type="ORF">METZ01_LOCUS131633</name>
</gene>
<accession>A0A381YP82</accession>
<keyword evidence="1" id="KW-0812">Transmembrane</keyword>
<evidence type="ECO:0000313" key="2">
    <source>
        <dbReference type="EMBL" id="SVA78779.1"/>
    </source>
</evidence>
<sequence length="355" mass="38314">MPVEFLVVQLEFSERQMFLFNRYVRTVLLLAVLFSVIGVRSALAHEGRNVGDYNFIVGFINEPAIEGMINGVSLRVASLKEEADDHHAGMKMSSGIDLVSHGGVFVSELGADAVFEFTFDHDFEDLTVPFHAHPIETQGSIMVGHDNPAGDLTVIKIHSSGFEPAMVMIRPETTIKFENHMGEPTVIMSGQLGDVEQNLDEPIHSNAIEGITTLEVEVTHIASGISQVMSLKESFGIPGQYEAGFIPTSPGPYRFRFIGDVKGQTVDEVFESGNTTFDEVKSAKEIQFPVQLSAPRETENAARGALDAANEAREDAAHVAGSASTGILLGTAALILGVVALLLAVMAFQRSGRKA</sequence>
<keyword evidence="1" id="KW-0472">Membrane</keyword>
<dbReference type="EMBL" id="UINC01018700">
    <property type="protein sequence ID" value="SVA78779.1"/>
    <property type="molecule type" value="Genomic_DNA"/>
</dbReference>
<name>A0A381YP82_9ZZZZ</name>
<feature type="transmembrane region" description="Helical" evidence="1">
    <location>
        <begin position="327"/>
        <end position="348"/>
    </location>
</feature>
<protein>
    <recommendedName>
        <fullName evidence="3">DUF4198 domain-containing protein</fullName>
    </recommendedName>
</protein>
<dbReference type="AlphaFoldDB" id="A0A381YP82"/>
<keyword evidence="1" id="KW-1133">Transmembrane helix</keyword>
<organism evidence="2">
    <name type="scientific">marine metagenome</name>
    <dbReference type="NCBI Taxonomy" id="408172"/>
    <lineage>
        <taxon>unclassified sequences</taxon>
        <taxon>metagenomes</taxon>
        <taxon>ecological metagenomes</taxon>
    </lineage>
</organism>
<evidence type="ECO:0000256" key="1">
    <source>
        <dbReference type="SAM" id="Phobius"/>
    </source>
</evidence>